<gene>
    <name evidence="3" type="ORF">WAK64_06255</name>
</gene>
<dbReference type="InterPro" id="IPR036390">
    <property type="entry name" value="WH_DNA-bd_sf"/>
</dbReference>
<sequence>MPRNDSLEMGELTDTSYYILLALIEPMHGYLIMNKVENMTNNRVSIGPASLYTTIKKLVKAGLIELVEEAEKKKKTYVTTEKGIKLIKQEMDRKREMILHAEEIFTNIGDGNNG</sequence>
<dbReference type="SUPFAM" id="SSF46785">
    <property type="entry name" value="Winged helix' DNA-binding domain"/>
    <property type="match status" value="1"/>
</dbReference>
<accession>A0ABU8HBV5</accession>
<evidence type="ECO:0000313" key="4">
    <source>
        <dbReference type="Proteomes" id="UP001312865"/>
    </source>
</evidence>
<dbReference type="EMBL" id="JBBAXC010000004">
    <property type="protein sequence ID" value="MEI5906658.1"/>
    <property type="molecule type" value="Genomic_DNA"/>
</dbReference>
<keyword evidence="4" id="KW-1185">Reference proteome</keyword>
<dbReference type="Gene3D" id="1.10.10.10">
    <property type="entry name" value="Winged helix-like DNA-binding domain superfamily/Winged helix DNA-binding domain"/>
    <property type="match status" value="1"/>
</dbReference>
<feature type="transmembrane region" description="Helical" evidence="1">
    <location>
        <begin position="15"/>
        <end position="33"/>
    </location>
</feature>
<evidence type="ECO:0000313" key="3">
    <source>
        <dbReference type="EMBL" id="MEI5906658.1"/>
    </source>
</evidence>
<keyword evidence="1" id="KW-0472">Membrane</keyword>
<proteinExistence type="predicted"/>
<dbReference type="Pfam" id="PF03551">
    <property type="entry name" value="PadR"/>
    <property type="match status" value="1"/>
</dbReference>
<name>A0ABU8HBV5_9BACI</name>
<dbReference type="PANTHER" id="PTHR33169:SF13">
    <property type="entry name" value="PADR-FAMILY TRANSCRIPTIONAL REGULATOR"/>
    <property type="match status" value="1"/>
</dbReference>
<dbReference type="InterPro" id="IPR005149">
    <property type="entry name" value="Tscrpt_reg_PadR_N"/>
</dbReference>
<feature type="domain" description="Transcription regulator PadR N-terminal" evidence="2">
    <location>
        <begin position="21"/>
        <end position="87"/>
    </location>
</feature>
<reference evidence="3 4" key="1">
    <citation type="journal article" date="2018" name="J. Microbiol.">
        <title>Bacillus spongiae sp. nov., isolated from sponge of Jeju Island.</title>
        <authorList>
            <person name="Lee G.E."/>
            <person name="Im W.T."/>
            <person name="Park J.S."/>
        </authorList>
    </citation>
    <scope>NUCLEOTIDE SEQUENCE [LARGE SCALE GENOMIC DNA]</scope>
    <source>
        <strain evidence="3 4">135PIL107-10</strain>
    </source>
</reference>
<comment type="caution">
    <text evidence="3">The sequence shown here is derived from an EMBL/GenBank/DDBJ whole genome shotgun (WGS) entry which is preliminary data.</text>
</comment>
<dbReference type="Proteomes" id="UP001312865">
    <property type="component" value="Unassembled WGS sequence"/>
</dbReference>
<dbReference type="RefSeq" id="WP_336586092.1">
    <property type="nucleotide sequence ID" value="NZ_JBBAXC010000004.1"/>
</dbReference>
<keyword evidence="1" id="KW-1133">Transmembrane helix</keyword>
<dbReference type="InterPro" id="IPR036388">
    <property type="entry name" value="WH-like_DNA-bd_sf"/>
</dbReference>
<dbReference type="PANTHER" id="PTHR33169">
    <property type="entry name" value="PADR-FAMILY TRANSCRIPTIONAL REGULATOR"/>
    <property type="match status" value="1"/>
</dbReference>
<dbReference type="InterPro" id="IPR052509">
    <property type="entry name" value="Metal_resp_DNA-bind_regulator"/>
</dbReference>
<organism evidence="3 4">
    <name type="scientific">Bacillus spongiae</name>
    <dbReference type="NCBI Taxonomy" id="2683610"/>
    <lineage>
        <taxon>Bacteria</taxon>
        <taxon>Bacillati</taxon>
        <taxon>Bacillota</taxon>
        <taxon>Bacilli</taxon>
        <taxon>Bacillales</taxon>
        <taxon>Bacillaceae</taxon>
        <taxon>Bacillus</taxon>
    </lineage>
</organism>
<keyword evidence="1" id="KW-0812">Transmembrane</keyword>
<evidence type="ECO:0000259" key="2">
    <source>
        <dbReference type="Pfam" id="PF03551"/>
    </source>
</evidence>
<evidence type="ECO:0000256" key="1">
    <source>
        <dbReference type="SAM" id="Phobius"/>
    </source>
</evidence>
<protein>
    <submittedName>
        <fullName evidence="3">PadR family transcriptional regulator</fullName>
    </submittedName>
</protein>